<name>A0A370CFI0_9COXI</name>
<reference evidence="5 6" key="1">
    <citation type="journal article" date="2017" name="Int. J. Syst. Evol. Microbiol.">
        <title>Aquarickettsiella crustaci n. gen. n. sp. (Gammaproteobacteria: Legionellales: Coxiellaceae); a bacterial pathogen of the freshwater crustacean: Gammarus fossarum (Malacostraca: Amphipoda).</title>
        <authorList>
            <person name="Bojko J."/>
            <person name="Dunn A.M."/>
            <person name="Stebbing P.D."/>
            <person name="Van Aerle R."/>
            <person name="Bacela-Spychalska K."/>
            <person name="Bean T.P."/>
            <person name="Stentiford G.D."/>
        </authorList>
    </citation>
    <scope>NUCLEOTIDE SEQUENCE [LARGE SCALE GENOMIC DNA]</scope>
    <source>
        <strain evidence="5">RA15029</strain>
    </source>
</reference>
<dbReference type="Pfam" id="PF12236">
    <property type="entry name" value="Head-tail_con"/>
    <property type="match status" value="1"/>
</dbReference>
<accession>A0A370CFI0</accession>
<dbReference type="EMBL" id="NMOS02000026">
    <property type="protein sequence ID" value="RDH39921.1"/>
    <property type="molecule type" value="Genomic_DNA"/>
</dbReference>
<proteinExistence type="predicted"/>
<dbReference type="Proteomes" id="UP000226429">
    <property type="component" value="Unassembled WGS sequence"/>
</dbReference>
<evidence type="ECO:0008006" key="7">
    <source>
        <dbReference type="Google" id="ProtNLM"/>
    </source>
</evidence>
<comment type="caution">
    <text evidence="5">The sequence shown here is derived from an EMBL/GenBank/DDBJ whole genome shotgun (WGS) entry which is preliminary data.</text>
</comment>
<feature type="region of interest" description="Disordered" evidence="4">
    <location>
        <begin position="493"/>
        <end position="520"/>
    </location>
</feature>
<evidence type="ECO:0000313" key="6">
    <source>
        <dbReference type="Proteomes" id="UP000226429"/>
    </source>
</evidence>
<reference evidence="5 6" key="2">
    <citation type="journal article" date="2018" name="J. Invertebr. Pathol.">
        <title>'Candidatus Aquirickettsiella gammari' (Gammaproteobacteria: Legionellales: Coxiellaceae): A bacterial pathogen of the freshwater crustacean Gammarus fossarum (Malacostraca: Amphipoda).</title>
        <authorList>
            <person name="Bojko J."/>
            <person name="Dunn A.M."/>
            <person name="Stebbing P.D."/>
            <person name="van Aerle R."/>
            <person name="Bacela-Spychalska K."/>
            <person name="Bean T.P."/>
            <person name="Urrutia A."/>
            <person name="Stentiford G.D."/>
        </authorList>
    </citation>
    <scope>NUCLEOTIDE SEQUENCE [LARGE SCALE GENOMIC DNA]</scope>
    <source>
        <strain evidence="5">RA15029</strain>
    </source>
</reference>
<dbReference type="AlphaFoldDB" id="A0A370CFI0"/>
<keyword evidence="2" id="KW-1188">Viral release from host cell</keyword>
<dbReference type="InterPro" id="IPR020991">
    <property type="entry name" value="Connector_podovirus"/>
</dbReference>
<evidence type="ECO:0000256" key="4">
    <source>
        <dbReference type="SAM" id="MobiDB-lite"/>
    </source>
</evidence>
<evidence type="ECO:0000313" key="5">
    <source>
        <dbReference type="EMBL" id="RDH39921.1"/>
    </source>
</evidence>
<protein>
    <recommendedName>
        <fullName evidence="7">Phage tail protein</fullName>
    </recommendedName>
</protein>
<keyword evidence="3" id="KW-0231">Viral genome packaging</keyword>
<evidence type="ECO:0000256" key="2">
    <source>
        <dbReference type="ARBA" id="ARBA00022612"/>
    </source>
</evidence>
<keyword evidence="6" id="KW-1185">Reference proteome</keyword>
<organism evidence="5 6">
    <name type="scientific">Candidatus Aquirickettsiella gammari</name>
    <dbReference type="NCBI Taxonomy" id="2016198"/>
    <lineage>
        <taxon>Bacteria</taxon>
        <taxon>Pseudomonadati</taxon>
        <taxon>Pseudomonadota</taxon>
        <taxon>Gammaproteobacteria</taxon>
        <taxon>Legionellales</taxon>
        <taxon>Coxiellaceae</taxon>
        <taxon>Candidatus Aquirickettsiella</taxon>
    </lineage>
</organism>
<gene>
    <name evidence="5" type="ORF">CFE62_006490</name>
</gene>
<comment type="subcellular location">
    <subcellularLocation>
        <location evidence="1">Virion</location>
    </subcellularLocation>
</comment>
<sequence>MNLASLYARYEESKRYKDRWLALYKDLYTYVIPDRDAFNIKFNYRDEGKPTGLQMWDNTALLSAYQRANDLHGLLLPQDRVWGKLSLDPHLIKQNQISEQQPLLDEVNDRLFFYLNQSNLARMVASSNLDLVGGTAALWIESIDDHTPLYFRSIPAIALTIEYSTDDVLNTCWYQCRLSGRKLVEDFPQYKNKNNLLDQPNELFTVIYGQVKLKENKFYLYAILEDDPLIPLWEAERDYNQIIIYRDRVRPGECEGRGIGVDLLPTIRDLNRIIEYSRKNLAFKANPPLFYDADKYFNPHLFRKWSGAMIARNPNGRNPLEALQMPEYPEVLEHIRDLRQIVRDGFQVDPIGEVNTPVKSATEVSIRENRAQRTSATDISRLINELPKQVFTISAKILAKRRLLAQDRSISGINPHLLRFDFQSPLYDLQKQDDLSHFTMMAQILQQFGGEGAVLTATKMEEVLPFLADKLNLPAKLMKSKEEFAHFMQHMAQQIQQSQAPTPSTSASPITIPSPTEVQF</sequence>
<evidence type="ECO:0000256" key="3">
    <source>
        <dbReference type="ARBA" id="ARBA00023219"/>
    </source>
</evidence>
<evidence type="ECO:0000256" key="1">
    <source>
        <dbReference type="ARBA" id="ARBA00004328"/>
    </source>
</evidence>